<name>A0A9W8LU69_9FUNG</name>
<feature type="chain" id="PRO_5040864594" evidence="2">
    <location>
        <begin position="21"/>
        <end position="310"/>
    </location>
</feature>
<dbReference type="EMBL" id="JANBUO010000536">
    <property type="protein sequence ID" value="KAJ2803353.1"/>
    <property type="molecule type" value="Genomic_DNA"/>
</dbReference>
<organism evidence="3 4">
    <name type="scientific">Coemansia guatemalensis</name>
    <dbReference type="NCBI Taxonomy" id="2761395"/>
    <lineage>
        <taxon>Eukaryota</taxon>
        <taxon>Fungi</taxon>
        <taxon>Fungi incertae sedis</taxon>
        <taxon>Zoopagomycota</taxon>
        <taxon>Kickxellomycotina</taxon>
        <taxon>Kickxellomycetes</taxon>
        <taxon>Kickxellales</taxon>
        <taxon>Kickxellaceae</taxon>
        <taxon>Coemansia</taxon>
    </lineage>
</organism>
<evidence type="ECO:0000313" key="4">
    <source>
        <dbReference type="Proteomes" id="UP001140094"/>
    </source>
</evidence>
<dbReference type="Proteomes" id="UP001140094">
    <property type="component" value="Unassembled WGS sequence"/>
</dbReference>
<feature type="compositionally biased region" description="Polar residues" evidence="1">
    <location>
        <begin position="106"/>
        <end position="121"/>
    </location>
</feature>
<protein>
    <submittedName>
        <fullName evidence="3">Uncharacterized protein</fullName>
    </submittedName>
</protein>
<proteinExistence type="predicted"/>
<feature type="signal peptide" evidence="2">
    <location>
        <begin position="1"/>
        <end position="20"/>
    </location>
</feature>
<feature type="compositionally biased region" description="Basic and acidic residues" evidence="1">
    <location>
        <begin position="129"/>
        <end position="140"/>
    </location>
</feature>
<accession>A0A9W8LU69</accession>
<feature type="region of interest" description="Disordered" evidence="1">
    <location>
        <begin position="106"/>
        <end position="154"/>
    </location>
</feature>
<evidence type="ECO:0000313" key="3">
    <source>
        <dbReference type="EMBL" id="KAJ2803353.1"/>
    </source>
</evidence>
<evidence type="ECO:0000256" key="1">
    <source>
        <dbReference type="SAM" id="MobiDB-lite"/>
    </source>
</evidence>
<sequence>MVVIGKSLVTLLLALGAALATNPAGQNAPGSLLASPNHVAPNAVHLGVSADSQKRASDVRAPISNPVRVTEAISHPKAPLPATNPQSKAKSGDVLTHKMFVNNQPKASANQASHVHVTSTDRSSKPAHPTRDQKKSDISKRPAGKKLAATKDTGTAMEMATGTVMVTAMATAMATAMVSDTATAADNAAAHAAISAAMRPTTTAVVPAATNAAMRLATTAVDLAVMSAAMRPTATAVDLADMSAATKLAATAADLADVSAAMKLATTAVAPVAMNAATRLATTAAVPVAVSAAITKTSAVATMAATENTY</sequence>
<evidence type="ECO:0000256" key="2">
    <source>
        <dbReference type="SAM" id="SignalP"/>
    </source>
</evidence>
<keyword evidence="2" id="KW-0732">Signal</keyword>
<keyword evidence="4" id="KW-1185">Reference proteome</keyword>
<comment type="caution">
    <text evidence="3">The sequence shown here is derived from an EMBL/GenBank/DDBJ whole genome shotgun (WGS) entry which is preliminary data.</text>
</comment>
<gene>
    <name evidence="3" type="ORF">H4R20_002932</name>
</gene>
<dbReference type="AlphaFoldDB" id="A0A9W8LU69"/>
<reference evidence="3" key="1">
    <citation type="submission" date="2022-07" db="EMBL/GenBank/DDBJ databases">
        <title>Phylogenomic reconstructions and comparative analyses of Kickxellomycotina fungi.</title>
        <authorList>
            <person name="Reynolds N.K."/>
            <person name="Stajich J.E."/>
            <person name="Barry K."/>
            <person name="Grigoriev I.V."/>
            <person name="Crous P."/>
            <person name="Smith M.E."/>
        </authorList>
    </citation>
    <scope>NUCLEOTIDE SEQUENCE</scope>
    <source>
        <strain evidence="3">NRRL 1565</strain>
    </source>
</reference>